<dbReference type="EMBL" id="ML120409">
    <property type="protein sequence ID" value="RPA96990.1"/>
    <property type="molecule type" value="Genomic_DNA"/>
</dbReference>
<keyword evidence="8 10" id="KW-0472">Membrane</keyword>
<dbReference type="PROSITE" id="PS50920">
    <property type="entry name" value="SOLCAR"/>
    <property type="match status" value="3"/>
</dbReference>
<protein>
    <recommendedName>
        <fullName evidence="10">Mitochondrial glycine transporter</fullName>
    </recommendedName>
    <alternativeName>
        <fullName evidence="10">Solute carrier family 25 member 38 homolog</fullName>
    </alternativeName>
</protein>
<comment type="catalytic activity">
    <reaction evidence="9 10">
        <text>glycine(in) = glycine(out)</text>
        <dbReference type="Rhea" id="RHEA:70715"/>
        <dbReference type="ChEBI" id="CHEBI:57305"/>
    </reaction>
</comment>
<name>A0A3N4JKQ2_9PEZI</name>
<dbReference type="InterPro" id="IPR023395">
    <property type="entry name" value="MCP_dom_sf"/>
</dbReference>
<evidence type="ECO:0000256" key="3">
    <source>
        <dbReference type="ARBA" id="ARBA00022692"/>
    </source>
</evidence>
<evidence type="ECO:0000313" key="14">
    <source>
        <dbReference type="Proteomes" id="UP000276215"/>
    </source>
</evidence>
<keyword evidence="7 10" id="KW-0496">Mitochondrion</keyword>
<evidence type="ECO:0000313" key="13">
    <source>
        <dbReference type="EMBL" id="RPA96990.1"/>
    </source>
</evidence>
<feature type="compositionally biased region" description="Low complexity" evidence="12">
    <location>
        <begin position="1"/>
        <end position="14"/>
    </location>
</feature>
<dbReference type="GO" id="GO:0015187">
    <property type="term" value="F:glycine transmembrane transporter activity"/>
    <property type="evidence" value="ECO:0007669"/>
    <property type="project" value="UniProtKB-UniRule"/>
</dbReference>
<evidence type="ECO:0000256" key="9">
    <source>
        <dbReference type="ARBA" id="ARBA00034060"/>
    </source>
</evidence>
<evidence type="ECO:0000256" key="4">
    <source>
        <dbReference type="ARBA" id="ARBA00022737"/>
    </source>
</evidence>
<evidence type="ECO:0000256" key="5">
    <source>
        <dbReference type="ARBA" id="ARBA00022792"/>
    </source>
</evidence>
<evidence type="ECO:0000256" key="11">
    <source>
        <dbReference type="PROSITE-ProRule" id="PRU00282"/>
    </source>
</evidence>
<dbReference type="Proteomes" id="UP000276215">
    <property type="component" value="Unassembled WGS sequence"/>
</dbReference>
<evidence type="ECO:0000256" key="12">
    <source>
        <dbReference type="SAM" id="MobiDB-lite"/>
    </source>
</evidence>
<dbReference type="PRINTS" id="PR00926">
    <property type="entry name" value="MITOCARRIER"/>
</dbReference>
<evidence type="ECO:0000256" key="8">
    <source>
        <dbReference type="ARBA" id="ARBA00023136"/>
    </source>
</evidence>
<dbReference type="PANTHER" id="PTHR46181">
    <property type="entry name" value="MITOCHONDRIAL GLYCINE TRANSPORTER"/>
    <property type="match status" value="1"/>
</dbReference>
<feature type="repeat" description="Solcar" evidence="11">
    <location>
        <begin position="227"/>
        <end position="313"/>
    </location>
</feature>
<feature type="repeat" description="Solcar" evidence="11">
    <location>
        <begin position="20"/>
        <end position="108"/>
    </location>
</feature>
<dbReference type="STRING" id="1336337.A0A3N4JKQ2"/>
<keyword evidence="5 10" id="KW-0999">Mitochondrion inner membrane</keyword>
<sequence>MTPTTTPTIPTPTTQVINKPPRKNHFLSGGFSGVLSAVLLQPADLLKTRLQQSPPTTSATRTLLTTLQKIASSPRPIRSLWRGTLPSAIRTGVGSALYFSALNTIRSGFSTRSSTTASSSLPTLSPLGNLTSGAGTRAVVGYLMMPVTILKVRYESSLYTYPTLFSACKDIYKTEGVRGFFSGWGATAIRDAPYAGLYVVFYEQSKKTLSRFWHAKEGAGGGMDVGTAAGINVLSGAGAASLATAITNPFDALKTRIQVAPERYRNLWHAAKVVVKEDGRWKGRALFDGLGLRIARKAISSAVVWGIYEGLVR</sequence>
<dbReference type="HAMAP" id="MF_03064">
    <property type="entry name" value="SLC25A38"/>
    <property type="match status" value="1"/>
</dbReference>
<reference evidence="13 14" key="1">
    <citation type="journal article" date="2018" name="Nat. Ecol. Evol.">
        <title>Pezizomycetes genomes reveal the molecular basis of ectomycorrhizal truffle lifestyle.</title>
        <authorList>
            <person name="Murat C."/>
            <person name="Payen T."/>
            <person name="Noel B."/>
            <person name="Kuo A."/>
            <person name="Morin E."/>
            <person name="Chen J."/>
            <person name="Kohler A."/>
            <person name="Krizsan K."/>
            <person name="Balestrini R."/>
            <person name="Da Silva C."/>
            <person name="Montanini B."/>
            <person name="Hainaut M."/>
            <person name="Levati E."/>
            <person name="Barry K.W."/>
            <person name="Belfiori B."/>
            <person name="Cichocki N."/>
            <person name="Clum A."/>
            <person name="Dockter R.B."/>
            <person name="Fauchery L."/>
            <person name="Guy J."/>
            <person name="Iotti M."/>
            <person name="Le Tacon F."/>
            <person name="Lindquist E.A."/>
            <person name="Lipzen A."/>
            <person name="Malagnac F."/>
            <person name="Mello A."/>
            <person name="Molinier V."/>
            <person name="Miyauchi S."/>
            <person name="Poulain J."/>
            <person name="Riccioni C."/>
            <person name="Rubini A."/>
            <person name="Sitrit Y."/>
            <person name="Splivallo R."/>
            <person name="Traeger S."/>
            <person name="Wang M."/>
            <person name="Zifcakova L."/>
            <person name="Wipf D."/>
            <person name="Zambonelli A."/>
            <person name="Paolocci F."/>
            <person name="Nowrousian M."/>
            <person name="Ottonello S."/>
            <person name="Baldrian P."/>
            <person name="Spatafora J.W."/>
            <person name="Henrissat B."/>
            <person name="Nagy L.G."/>
            <person name="Aury J.M."/>
            <person name="Wincker P."/>
            <person name="Grigoriev I.V."/>
            <person name="Bonfante P."/>
            <person name="Martin F.M."/>
        </authorList>
    </citation>
    <scope>NUCLEOTIDE SEQUENCE [LARGE SCALE GENOMIC DNA]</scope>
    <source>
        <strain evidence="13 14">120613-1</strain>
    </source>
</reference>
<comment type="similarity">
    <text evidence="10">Belongs to the mitochondrial carrier (TC 2.A.29) family. SLC25A38 subfamily.</text>
</comment>
<dbReference type="AlphaFoldDB" id="A0A3N4JKQ2"/>
<evidence type="ECO:0000256" key="2">
    <source>
        <dbReference type="ARBA" id="ARBA00022448"/>
    </source>
</evidence>
<dbReference type="InterPro" id="IPR018108">
    <property type="entry name" value="MCP_transmembrane"/>
</dbReference>
<proteinExistence type="inferred from homology"/>
<evidence type="ECO:0000256" key="10">
    <source>
        <dbReference type="HAMAP-Rule" id="MF_03064"/>
    </source>
</evidence>
<keyword evidence="14" id="KW-1185">Reference proteome</keyword>
<evidence type="ECO:0000256" key="1">
    <source>
        <dbReference type="ARBA" id="ARBA00004448"/>
    </source>
</evidence>
<keyword evidence="3 10" id="KW-0812">Transmembrane</keyword>
<gene>
    <name evidence="13" type="ORF">L873DRAFT_1810502</name>
</gene>
<dbReference type="Pfam" id="PF00153">
    <property type="entry name" value="Mito_carr"/>
    <property type="match status" value="3"/>
</dbReference>
<dbReference type="Gene3D" id="1.50.40.10">
    <property type="entry name" value="Mitochondrial carrier domain"/>
    <property type="match status" value="1"/>
</dbReference>
<organism evidence="13 14">
    <name type="scientific">Choiromyces venosus 120613-1</name>
    <dbReference type="NCBI Taxonomy" id="1336337"/>
    <lineage>
        <taxon>Eukaryota</taxon>
        <taxon>Fungi</taxon>
        <taxon>Dikarya</taxon>
        <taxon>Ascomycota</taxon>
        <taxon>Pezizomycotina</taxon>
        <taxon>Pezizomycetes</taxon>
        <taxon>Pezizales</taxon>
        <taxon>Tuberaceae</taxon>
        <taxon>Choiromyces</taxon>
    </lineage>
</organism>
<dbReference type="OrthoDB" id="1924968at2759"/>
<keyword evidence="4 10" id="KW-0677">Repeat</keyword>
<comment type="function">
    <text evidence="10">Mitochondrial glycine transporter that imports glycine into the mitochondrial matrix. Plays an important role in providing glycine for the first enzymatic step in heme biosynthesis, the condensation of glycine with succinyl-CoA to produce 5-aminolevulinate (ALA) in the miochondrial matrix.</text>
</comment>
<accession>A0A3N4JKQ2</accession>
<dbReference type="PANTHER" id="PTHR46181:SF3">
    <property type="entry name" value="MITOCHONDRIAL GLYCINE TRANSPORTER"/>
    <property type="match status" value="1"/>
</dbReference>
<comment type="subcellular location">
    <subcellularLocation>
        <location evidence="1 10">Mitochondrion inner membrane</location>
        <topology evidence="1 10">Multi-pass membrane protein</topology>
    </subcellularLocation>
</comment>
<dbReference type="GO" id="GO:0005743">
    <property type="term" value="C:mitochondrial inner membrane"/>
    <property type="evidence" value="ECO:0007669"/>
    <property type="project" value="UniProtKB-SubCell"/>
</dbReference>
<keyword evidence="6 10" id="KW-1133">Transmembrane helix</keyword>
<dbReference type="InterPro" id="IPR030847">
    <property type="entry name" value="Hem25/SLC25A38"/>
</dbReference>
<dbReference type="InterPro" id="IPR002067">
    <property type="entry name" value="MCP"/>
</dbReference>
<keyword evidence="2 10" id="KW-0813">Transport</keyword>
<feature type="region of interest" description="Disordered" evidence="12">
    <location>
        <begin position="1"/>
        <end position="23"/>
    </location>
</feature>
<feature type="repeat" description="Solcar" evidence="11">
    <location>
        <begin position="124"/>
        <end position="208"/>
    </location>
</feature>
<evidence type="ECO:0000256" key="7">
    <source>
        <dbReference type="ARBA" id="ARBA00023128"/>
    </source>
</evidence>
<dbReference type="GO" id="GO:1904983">
    <property type="term" value="P:glycine import into mitochondrion"/>
    <property type="evidence" value="ECO:0007669"/>
    <property type="project" value="UniProtKB-UniRule"/>
</dbReference>
<evidence type="ECO:0000256" key="6">
    <source>
        <dbReference type="ARBA" id="ARBA00022989"/>
    </source>
</evidence>
<dbReference type="SUPFAM" id="SSF103506">
    <property type="entry name" value="Mitochondrial carrier"/>
    <property type="match status" value="1"/>
</dbReference>